<evidence type="ECO:0000256" key="6">
    <source>
        <dbReference type="ARBA" id="ARBA00022679"/>
    </source>
</evidence>
<dbReference type="Gene3D" id="1.10.287.130">
    <property type="match status" value="1"/>
</dbReference>
<dbReference type="AlphaFoldDB" id="A0A7S8HEG6"/>
<dbReference type="GO" id="GO:0005524">
    <property type="term" value="F:ATP binding"/>
    <property type="evidence" value="ECO:0007669"/>
    <property type="project" value="UniProtKB-KW"/>
</dbReference>
<evidence type="ECO:0000313" key="15">
    <source>
        <dbReference type="EMBL" id="QPC45713.1"/>
    </source>
</evidence>
<dbReference type="InterPro" id="IPR005467">
    <property type="entry name" value="His_kinase_dom"/>
</dbReference>
<dbReference type="InterPro" id="IPR036097">
    <property type="entry name" value="HisK_dim/P_sf"/>
</dbReference>
<evidence type="ECO:0000256" key="3">
    <source>
        <dbReference type="ARBA" id="ARBA00012438"/>
    </source>
</evidence>
<evidence type="ECO:0000256" key="11">
    <source>
        <dbReference type="ARBA" id="ARBA00023136"/>
    </source>
</evidence>
<dbReference type="Pfam" id="PF00512">
    <property type="entry name" value="HisKA"/>
    <property type="match status" value="1"/>
</dbReference>
<keyword evidence="12" id="KW-1133">Transmembrane helix</keyword>
<evidence type="ECO:0000256" key="10">
    <source>
        <dbReference type="ARBA" id="ARBA00023012"/>
    </source>
</evidence>
<dbReference type="CDD" id="cd00075">
    <property type="entry name" value="HATPase"/>
    <property type="match status" value="1"/>
</dbReference>
<gene>
    <name evidence="15" type="ORF">G8O30_01370</name>
</gene>
<dbReference type="InterPro" id="IPR003661">
    <property type="entry name" value="HisK_dim/P_dom"/>
</dbReference>
<dbReference type="Gene3D" id="3.30.450.20">
    <property type="entry name" value="PAS domain"/>
    <property type="match status" value="1"/>
</dbReference>
<evidence type="ECO:0000256" key="8">
    <source>
        <dbReference type="ARBA" id="ARBA00022777"/>
    </source>
</evidence>
<dbReference type="EC" id="2.7.13.3" evidence="3"/>
<keyword evidence="7" id="KW-0547">Nucleotide-binding</keyword>
<reference evidence="15 16" key="1">
    <citation type="submission" date="2019-07" db="EMBL/GenBank/DDBJ databases">
        <title>Genome sequence of 2 isolates from Red Sea Mangroves.</title>
        <authorList>
            <person name="Sefrji F."/>
            <person name="Michoud G."/>
            <person name="Merlino G."/>
            <person name="Daffonchio D."/>
        </authorList>
    </citation>
    <scope>NUCLEOTIDE SEQUENCE [LARGE SCALE GENOMIC DNA]</scope>
    <source>
        <strain evidence="15 16">R1DC41</strain>
    </source>
</reference>
<dbReference type="PROSITE" id="PS50109">
    <property type="entry name" value="HIS_KIN"/>
    <property type="match status" value="1"/>
</dbReference>
<feature type="transmembrane region" description="Helical" evidence="12">
    <location>
        <begin position="175"/>
        <end position="194"/>
    </location>
</feature>
<dbReference type="InterPro" id="IPR003660">
    <property type="entry name" value="HAMP_dom"/>
</dbReference>
<dbReference type="PANTHER" id="PTHR43065:SF10">
    <property type="entry name" value="PEROXIDE STRESS-ACTIVATED HISTIDINE KINASE MAK3"/>
    <property type="match status" value="1"/>
</dbReference>
<keyword evidence="12" id="KW-0812">Transmembrane</keyword>
<evidence type="ECO:0000259" key="14">
    <source>
        <dbReference type="PROSITE" id="PS50885"/>
    </source>
</evidence>
<feature type="domain" description="Histidine kinase" evidence="13">
    <location>
        <begin position="387"/>
        <end position="587"/>
    </location>
</feature>
<dbReference type="PANTHER" id="PTHR43065">
    <property type="entry name" value="SENSOR HISTIDINE KINASE"/>
    <property type="match status" value="1"/>
</dbReference>
<feature type="transmembrane region" description="Helical" evidence="12">
    <location>
        <begin position="12"/>
        <end position="33"/>
    </location>
</feature>
<name>A0A7S8HEG6_9BACI</name>
<keyword evidence="4" id="KW-1003">Cell membrane</keyword>
<accession>A0A7S8HEG6</accession>
<evidence type="ECO:0000256" key="9">
    <source>
        <dbReference type="ARBA" id="ARBA00022840"/>
    </source>
</evidence>
<evidence type="ECO:0000256" key="4">
    <source>
        <dbReference type="ARBA" id="ARBA00022475"/>
    </source>
</evidence>
<dbReference type="SUPFAM" id="SSF158472">
    <property type="entry name" value="HAMP domain-like"/>
    <property type="match status" value="1"/>
</dbReference>
<dbReference type="SMART" id="SM00388">
    <property type="entry name" value="HisKA"/>
    <property type="match status" value="1"/>
</dbReference>
<dbReference type="Pfam" id="PF00672">
    <property type="entry name" value="HAMP"/>
    <property type="match status" value="1"/>
</dbReference>
<protein>
    <recommendedName>
        <fullName evidence="3">histidine kinase</fullName>
        <ecNumber evidence="3">2.7.13.3</ecNumber>
    </recommendedName>
</protein>
<sequence>MKNWSFRNRILFTQLFIICIFSGSSLFLVYTIGDVHQVSQSIHDERLPELSLYSKWTETLRARKAIVRNYIQGTNQHTVISNYESLIHSQGMPLYIPSSLAGVKTDIERLDFLMINNVKGLILYNNNEAAREFLLTEYIPLLNDIIAEVDRRQLAALSLLSDQSNSMEDSIYHSLWLLFVLTAVTIAGSILFAYRISRHLTKPVESLVTQVDTIASGKYGYTIKSLEQIELNQLAQSINHMSSELKSSFTKVVESRNYREQMVNSLPIGIVTILDNESTISLNKEAQEKLSFLDRDIHTIHPEDLPDENYDFWLLFFSKSAFQMKKLVMDLPIGHEVWLVSQVHLLDQNDKKIGRLLYFIDVTESTKLEERMRQSEKLASVGEMAAGAAHEIRNPLAVIHGFLTIMEQSFSAEMRNEYYLPLIQKEIKRINLIIEEMLLLAKPGAPIMRKSKIIDVLNELIPLYDMEQNVQFQIDICDMELYIDPKQMKQVFHNLFRNSLEAMNTKGTISIWSEHLDGTYKVLIKDNGPGMSEETIQKMFEPFYSSKESGTGLGLTIIQRIMENHDGRIELQESNHQGTTFVLVFPV</sequence>
<proteinExistence type="predicted"/>
<dbReference type="InterPro" id="IPR036890">
    <property type="entry name" value="HATPase_C_sf"/>
</dbReference>
<dbReference type="CDD" id="cd00082">
    <property type="entry name" value="HisKA"/>
    <property type="match status" value="1"/>
</dbReference>
<evidence type="ECO:0000259" key="13">
    <source>
        <dbReference type="PROSITE" id="PS50109"/>
    </source>
</evidence>
<dbReference type="SUPFAM" id="SSF47384">
    <property type="entry name" value="Homodimeric domain of signal transducing histidine kinase"/>
    <property type="match status" value="1"/>
</dbReference>
<dbReference type="KEGG" id="mcui:G8O30_01370"/>
<dbReference type="GO" id="GO:0000155">
    <property type="term" value="F:phosphorelay sensor kinase activity"/>
    <property type="evidence" value="ECO:0007669"/>
    <property type="project" value="InterPro"/>
</dbReference>
<comment type="catalytic activity">
    <reaction evidence="1">
        <text>ATP + protein L-histidine = ADP + protein N-phospho-L-histidine.</text>
        <dbReference type="EC" id="2.7.13.3"/>
    </reaction>
</comment>
<dbReference type="Gene3D" id="3.30.565.10">
    <property type="entry name" value="Histidine kinase-like ATPase, C-terminal domain"/>
    <property type="match status" value="1"/>
</dbReference>
<dbReference type="RefSeq" id="WP_239673231.1">
    <property type="nucleotide sequence ID" value="NZ_CP049742.1"/>
</dbReference>
<dbReference type="Pfam" id="PF02518">
    <property type="entry name" value="HATPase_c"/>
    <property type="match status" value="1"/>
</dbReference>
<organism evidence="15 16">
    <name type="scientific">Mangrovibacillus cuniculi</name>
    <dbReference type="NCBI Taxonomy" id="2593652"/>
    <lineage>
        <taxon>Bacteria</taxon>
        <taxon>Bacillati</taxon>
        <taxon>Bacillota</taxon>
        <taxon>Bacilli</taxon>
        <taxon>Bacillales</taxon>
        <taxon>Bacillaceae</taxon>
        <taxon>Mangrovibacillus</taxon>
    </lineage>
</organism>
<evidence type="ECO:0000256" key="5">
    <source>
        <dbReference type="ARBA" id="ARBA00022553"/>
    </source>
</evidence>
<dbReference type="EMBL" id="CP049742">
    <property type="protein sequence ID" value="QPC45713.1"/>
    <property type="molecule type" value="Genomic_DNA"/>
</dbReference>
<evidence type="ECO:0000256" key="12">
    <source>
        <dbReference type="SAM" id="Phobius"/>
    </source>
</evidence>
<evidence type="ECO:0000313" key="16">
    <source>
        <dbReference type="Proteomes" id="UP000593626"/>
    </source>
</evidence>
<keyword evidence="10" id="KW-0902">Two-component regulatory system</keyword>
<dbReference type="PRINTS" id="PR00344">
    <property type="entry name" value="BCTRLSENSOR"/>
</dbReference>
<dbReference type="Proteomes" id="UP000593626">
    <property type="component" value="Chromosome"/>
</dbReference>
<dbReference type="SMART" id="SM00304">
    <property type="entry name" value="HAMP"/>
    <property type="match status" value="1"/>
</dbReference>
<evidence type="ECO:0000256" key="7">
    <source>
        <dbReference type="ARBA" id="ARBA00022741"/>
    </source>
</evidence>
<dbReference type="GO" id="GO:0005886">
    <property type="term" value="C:plasma membrane"/>
    <property type="evidence" value="ECO:0007669"/>
    <property type="project" value="UniProtKB-SubCell"/>
</dbReference>
<keyword evidence="6" id="KW-0808">Transferase</keyword>
<dbReference type="Gene3D" id="6.10.340.10">
    <property type="match status" value="1"/>
</dbReference>
<dbReference type="PROSITE" id="PS50885">
    <property type="entry name" value="HAMP"/>
    <property type="match status" value="1"/>
</dbReference>
<keyword evidence="11 12" id="KW-0472">Membrane</keyword>
<dbReference type="CDD" id="cd06225">
    <property type="entry name" value="HAMP"/>
    <property type="match status" value="1"/>
</dbReference>
<keyword evidence="9" id="KW-0067">ATP-binding</keyword>
<comment type="subcellular location">
    <subcellularLocation>
        <location evidence="2">Cell membrane</location>
        <topology evidence="2">Multi-pass membrane protein</topology>
    </subcellularLocation>
</comment>
<keyword evidence="16" id="KW-1185">Reference proteome</keyword>
<evidence type="ECO:0000256" key="2">
    <source>
        <dbReference type="ARBA" id="ARBA00004651"/>
    </source>
</evidence>
<feature type="domain" description="HAMP" evidence="14">
    <location>
        <begin position="198"/>
        <end position="250"/>
    </location>
</feature>
<keyword evidence="8" id="KW-0418">Kinase</keyword>
<dbReference type="InterPro" id="IPR004358">
    <property type="entry name" value="Sig_transdc_His_kin-like_C"/>
</dbReference>
<evidence type="ECO:0000256" key="1">
    <source>
        <dbReference type="ARBA" id="ARBA00000085"/>
    </source>
</evidence>
<keyword evidence="5" id="KW-0597">Phosphoprotein</keyword>
<dbReference type="SMART" id="SM00387">
    <property type="entry name" value="HATPase_c"/>
    <property type="match status" value="1"/>
</dbReference>
<dbReference type="SUPFAM" id="SSF55874">
    <property type="entry name" value="ATPase domain of HSP90 chaperone/DNA topoisomerase II/histidine kinase"/>
    <property type="match status" value="1"/>
</dbReference>
<dbReference type="InterPro" id="IPR003594">
    <property type="entry name" value="HATPase_dom"/>
</dbReference>